<feature type="transmembrane region" description="Helical" evidence="2">
    <location>
        <begin position="55"/>
        <end position="74"/>
    </location>
</feature>
<dbReference type="InterPro" id="IPR010994">
    <property type="entry name" value="RuvA_2-like"/>
</dbReference>
<dbReference type="InterPro" id="IPR019554">
    <property type="entry name" value="Soluble_ligand-bd"/>
</dbReference>
<evidence type="ECO:0000313" key="5">
    <source>
        <dbReference type="Proteomes" id="UP001519332"/>
    </source>
</evidence>
<evidence type="ECO:0000256" key="1">
    <source>
        <dbReference type="SAM" id="MobiDB-lite"/>
    </source>
</evidence>
<feature type="domain" description="Helix-hairpin-helix DNA-binding motif class 1" evidence="3">
    <location>
        <begin position="211"/>
        <end position="230"/>
    </location>
</feature>
<dbReference type="Gene3D" id="1.10.150.320">
    <property type="entry name" value="Photosystem II 12 kDa extrinsic protein"/>
    <property type="match status" value="1"/>
</dbReference>
<sequence>MFDSLRRQSAEQRTASARLKQLAATRQPQEEWIDETPSEPQKPVRPRLLGRRVPVVATAVVVVAAITVVGLLAARPEKEMPPPLPAAAVAATTSAGASGSIVVSVVGKVARPGLVTLPEGARVADAVKAAGGASDVDMLALNVARRLADGEQVYVGIPPQADAGPMAAKPAKLNLNTATLAQLDDLPGVGAVTAQRILDYRAERGHFTALEQLRQIDGIGETRYSKLKDLVTIR</sequence>
<reference evidence="4 5" key="1">
    <citation type="submission" date="2021-03" db="EMBL/GenBank/DDBJ databases">
        <title>Sequencing the genomes of 1000 actinobacteria strains.</title>
        <authorList>
            <person name="Klenk H.-P."/>
        </authorList>
    </citation>
    <scope>NUCLEOTIDE SEQUENCE [LARGE SCALE GENOMIC DNA]</scope>
    <source>
        <strain evidence="4 5">DSM 46670</strain>
    </source>
</reference>
<dbReference type="Pfam" id="PF12836">
    <property type="entry name" value="HHH_3"/>
    <property type="match status" value="1"/>
</dbReference>
<feature type="transmembrane region" description="Helical" evidence="2">
    <location>
        <begin position="86"/>
        <end position="107"/>
    </location>
</feature>
<dbReference type="PANTHER" id="PTHR21180:SF32">
    <property type="entry name" value="ENDONUCLEASE_EXONUCLEASE_PHOSPHATASE FAMILY DOMAIN-CONTAINING PROTEIN 1"/>
    <property type="match status" value="1"/>
</dbReference>
<dbReference type="InterPro" id="IPR051675">
    <property type="entry name" value="Endo/Exo/Phosphatase_dom_1"/>
</dbReference>
<evidence type="ECO:0000256" key="2">
    <source>
        <dbReference type="SAM" id="Phobius"/>
    </source>
</evidence>
<accession>A0ABS4T5J5</accession>
<feature type="compositionally biased region" description="Basic and acidic residues" evidence="1">
    <location>
        <begin position="1"/>
        <end position="10"/>
    </location>
</feature>
<keyword evidence="2" id="KW-0472">Membrane</keyword>
<organism evidence="4 5">
    <name type="scientific">Kibdelosporangium banguiense</name>
    <dbReference type="NCBI Taxonomy" id="1365924"/>
    <lineage>
        <taxon>Bacteria</taxon>
        <taxon>Bacillati</taxon>
        <taxon>Actinomycetota</taxon>
        <taxon>Actinomycetes</taxon>
        <taxon>Pseudonocardiales</taxon>
        <taxon>Pseudonocardiaceae</taxon>
        <taxon>Kibdelosporangium</taxon>
    </lineage>
</organism>
<dbReference type="RefSeq" id="WP_209633312.1">
    <property type="nucleotide sequence ID" value="NZ_JAGINW010000001.1"/>
</dbReference>
<dbReference type="InterPro" id="IPR003583">
    <property type="entry name" value="Hlx-hairpin-Hlx_DNA-bd_motif"/>
</dbReference>
<protein>
    <submittedName>
        <fullName evidence="4">Competence protein ComEA</fullName>
    </submittedName>
</protein>
<keyword evidence="2" id="KW-0812">Transmembrane</keyword>
<dbReference type="PANTHER" id="PTHR21180">
    <property type="entry name" value="ENDONUCLEASE/EXONUCLEASE/PHOSPHATASE FAMILY DOMAIN-CONTAINING PROTEIN 1"/>
    <property type="match status" value="1"/>
</dbReference>
<dbReference type="InterPro" id="IPR004509">
    <property type="entry name" value="Competence_ComEA_HhH"/>
</dbReference>
<dbReference type="Proteomes" id="UP001519332">
    <property type="component" value="Unassembled WGS sequence"/>
</dbReference>
<dbReference type="EMBL" id="JAGINW010000001">
    <property type="protein sequence ID" value="MBP2319741.1"/>
    <property type="molecule type" value="Genomic_DNA"/>
</dbReference>
<evidence type="ECO:0000259" key="3">
    <source>
        <dbReference type="SMART" id="SM00278"/>
    </source>
</evidence>
<name>A0ABS4T5J5_9PSEU</name>
<dbReference type="SMART" id="SM00278">
    <property type="entry name" value="HhH1"/>
    <property type="match status" value="2"/>
</dbReference>
<evidence type="ECO:0000313" key="4">
    <source>
        <dbReference type="EMBL" id="MBP2319741.1"/>
    </source>
</evidence>
<dbReference type="NCBIfam" id="TIGR00426">
    <property type="entry name" value="competence protein ComEA helix-hairpin-helix repeat region"/>
    <property type="match status" value="1"/>
</dbReference>
<keyword evidence="5" id="KW-1185">Reference proteome</keyword>
<dbReference type="Pfam" id="PF10531">
    <property type="entry name" value="SLBB"/>
    <property type="match status" value="1"/>
</dbReference>
<comment type="caution">
    <text evidence="4">The sequence shown here is derived from an EMBL/GenBank/DDBJ whole genome shotgun (WGS) entry which is preliminary data.</text>
</comment>
<feature type="domain" description="Helix-hairpin-helix DNA-binding motif class 1" evidence="3">
    <location>
        <begin position="181"/>
        <end position="200"/>
    </location>
</feature>
<dbReference type="SUPFAM" id="SSF47781">
    <property type="entry name" value="RuvA domain 2-like"/>
    <property type="match status" value="1"/>
</dbReference>
<feature type="region of interest" description="Disordered" evidence="1">
    <location>
        <begin position="1"/>
        <end position="45"/>
    </location>
</feature>
<proteinExistence type="predicted"/>
<gene>
    <name evidence="4" type="ORF">JOF56_000126</name>
</gene>
<keyword evidence="2" id="KW-1133">Transmembrane helix</keyword>